<dbReference type="InterPro" id="IPR053177">
    <property type="entry name" value="ADP-glucose_phosphorylase"/>
</dbReference>
<evidence type="ECO:0000256" key="1">
    <source>
        <dbReference type="PIRSR" id="PIRSR000808-1"/>
    </source>
</evidence>
<reference evidence="5 6" key="1">
    <citation type="journal article" date="2017" name="ISME J.">
        <title>Energy and carbon metabolisms in a deep terrestrial subsurface fluid microbial community.</title>
        <authorList>
            <person name="Momper L."/>
            <person name="Jungbluth S.P."/>
            <person name="Lee M.D."/>
            <person name="Amend J.P."/>
        </authorList>
    </citation>
    <scope>NUCLEOTIDE SEQUENCE [LARGE SCALE GENOMIC DNA]</scope>
    <source>
        <strain evidence="5">SURF_46</strain>
    </source>
</reference>
<feature type="binding site" evidence="2">
    <location>
        <position position="88"/>
    </location>
    <ligand>
        <name>Zn(2+)</name>
        <dbReference type="ChEBI" id="CHEBI:29105"/>
    </ligand>
</feature>
<feature type="binding site" evidence="2">
    <location>
        <position position="46"/>
    </location>
    <ligand>
        <name>Zn(2+)</name>
        <dbReference type="ChEBI" id="CHEBI:29105"/>
    </ligand>
</feature>
<gene>
    <name evidence="5" type="ORF">C4561_00605</name>
</gene>
<dbReference type="AlphaFoldDB" id="A0A3A4ZFU0"/>
<dbReference type="SUPFAM" id="SSF54197">
    <property type="entry name" value="HIT-like"/>
    <property type="match status" value="2"/>
</dbReference>
<keyword evidence="2" id="KW-0479">Metal-binding</keyword>
<dbReference type="GO" id="GO:0008270">
    <property type="term" value="F:zinc ion binding"/>
    <property type="evidence" value="ECO:0007669"/>
    <property type="project" value="InterPro"/>
</dbReference>
<dbReference type="Pfam" id="PF16285">
    <property type="entry name" value="DUF4931_N"/>
    <property type="match status" value="1"/>
</dbReference>
<accession>A0A3A4ZFU0</accession>
<sequence length="315" mass="36339">MSQFIFDELTGIPTILASKRAKRTDQTGAVSSKEKSPEEKTVCFFCKGNEHLTPPATYQDADDWNVRVFKNKFPIVDDHEIIVHSPEHDKDLTELPQDQNVRYIRAILNRVHYYTSSGMEVMVFNNRGGKAGASILHPHTQIIALAGFPGILELEKHEALRYYNEHHSCYWCDMIKSEAVIGERVVYESKHFIVLVPKASRWSYEMILVPKSHKPNFEFVDEMEINDFARILKAALYAYDQLFNRPDRNFWIHTQRYDPYHWHVGFIPHIKVVGGLELGAGVWVSDRASPEDAALQLEPYVKRMYEEGDGIKTLA</sequence>
<evidence type="ECO:0000259" key="4">
    <source>
        <dbReference type="Pfam" id="PF16285"/>
    </source>
</evidence>
<feature type="domain" description="DUF4931" evidence="4">
    <location>
        <begin position="38"/>
        <end position="146"/>
    </location>
</feature>
<feature type="binding site" evidence="2">
    <location>
        <position position="43"/>
    </location>
    <ligand>
        <name>Zn(2+)</name>
        <dbReference type="ChEBI" id="CHEBI:29105"/>
    </ligand>
</feature>
<dbReference type="PIRSF" id="PIRSF000808">
    <property type="entry name" value="GalT"/>
    <property type="match status" value="1"/>
</dbReference>
<dbReference type="InterPro" id="IPR001937">
    <property type="entry name" value="GalP_UDPtransf1"/>
</dbReference>
<dbReference type="Pfam" id="PF02744">
    <property type="entry name" value="GalP_UDP_tr_C"/>
    <property type="match status" value="1"/>
</dbReference>
<dbReference type="InterPro" id="IPR046322">
    <property type="entry name" value="DUF4931"/>
</dbReference>
<comment type="cofactor">
    <cofactor evidence="2">
        <name>Zn(2+)</name>
        <dbReference type="ChEBI" id="CHEBI:29105"/>
    </cofactor>
    <text evidence="2">Binds 1 zinc ion per subunit.</text>
</comment>
<dbReference type="InterPro" id="IPR005850">
    <property type="entry name" value="GalP_Utransf_C"/>
</dbReference>
<dbReference type="GO" id="GO:0006012">
    <property type="term" value="P:galactose metabolic process"/>
    <property type="evidence" value="ECO:0007669"/>
    <property type="project" value="UniProtKB-UniPathway"/>
</dbReference>
<dbReference type="UniPathway" id="UPA00214"/>
<feature type="active site" description="Tele-UMP-histidine intermediate" evidence="1">
    <location>
        <position position="139"/>
    </location>
</feature>
<dbReference type="GO" id="GO:0008108">
    <property type="term" value="F:UDP-glucose:hexose-1-phosphate uridylyltransferase activity"/>
    <property type="evidence" value="ECO:0007669"/>
    <property type="project" value="InterPro"/>
</dbReference>
<organism evidence="5 6">
    <name type="scientific">candidate division WWE3 bacterium</name>
    <dbReference type="NCBI Taxonomy" id="2053526"/>
    <lineage>
        <taxon>Bacteria</taxon>
        <taxon>Katanobacteria</taxon>
    </lineage>
</organism>
<evidence type="ECO:0000313" key="6">
    <source>
        <dbReference type="Proteomes" id="UP000265540"/>
    </source>
</evidence>
<dbReference type="InterPro" id="IPR036265">
    <property type="entry name" value="HIT-like_sf"/>
</dbReference>
<evidence type="ECO:0000256" key="2">
    <source>
        <dbReference type="PIRSR" id="PIRSR000808-3"/>
    </source>
</evidence>
<comment type="caution">
    <text evidence="5">The sequence shown here is derived from an EMBL/GenBank/DDBJ whole genome shotgun (WGS) entry which is preliminary data.</text>
</comment>
<keyword evidence="2" id="KW-0862">Zinc</keyword>
<feature type="binding site" evidence="2">
    <location>
        <position position="137"/>
    </location>
    <ligand>
        <name>Zn(2+)</name>
        <dbReference type="ChEBI" id="CHEBI:29105"/>
    </ligand>
</feature>
<dbReference type="PANTHER" id="PTHR42763:SF2">
    <property type="entry name" value="ADP-GLUCOSE PHOSPHORYLASE"/>
    <property type="match status" value="1"/>
</dbReference>
<evidence type="ECO:0000313" key="5">
    <source>
        <dbReference type="EMBL" id="RJR27991.1"/>
    </source>
</evidence>
<dbReference type="PANTHER" id="PTHR42763">
    <property type="entry name" value="ADP-GLUCOSE PHOSPHORYLASE"/>
    <property type="match status" value="1"/>
</dbReference>
<evidence type="ECO:0000259" key="3">
    <source>
        <dbReference type="Pfam" id="PF02744"/>
    </source>
</evidence>
<dbReference type="EMBL" id="QZJF01000005">
    <property type="protein sequence ID" value="RJR27991.1"/>
    <property type="molecule type" value="Genomic_DNA"/>
</dbReference>
<name>A0A3A4ZFU0_UNCKA</name>
<feature type="domain" description="Galactose-1-phosphate uridyl transferase C-terminal" evidence="3">
    <location>
        <begin position="161"/>
        <end position="244"/>
    </location>
</feature>
<dbReference type="Proteomes" id="UP000265540">
    <property type="component" value="Unassembled WGS sequence"/>
</dbReference>
<protein>
    <submittedName>
        <fullName evidence="5">Uncharacterized protein</fullName>
    </submittedName>
</protein>
<proteinExistence type="predicted"/>
<dbReference type="Gene3D" id="3.30.428.10">
    <property type="entry name" value="HIT-like"/>
    <property type="match status" value="3"/>
</dbReference>